<dbReference type="AlphaFoldDB" id="C3Y8T7"/>
<evidence type="ECO:0008006" key="6">
    <source>
        <dbReference type="Google" id="ProtNLM"/>
    </source>
</evidence>
<dbReference type="STRING" id="7739.C3Y8T7"/>
<feature type="region of interest" description="Disordered" evidence="3">
    <location>
        <begin position="1"/>
        <end position="77"/>
    </location>
</feature>
<name>C3Y8T7_BRAFL</name>
<keyword evidence="4" id="KW-0812">Transmembrane</keyword>
<protein>
    <recommendedName>
        <fullName evidence="6">SMP-30/Gluconolactonase/LRE-like region domain-containing protein</fullName>
    </recommendedName>
</protein>
<dbReference type="InterPro" id="IPR001258">
    <property type="entry name" value="NHL_repeat"/>
</dbReference>
<dbReference type="eggNOG" id="KOG2177">
    <property type="taxonomic scope" value="Eukaryota"/>
</dbReference>
<dbReference type="Pfam" id="PF17170">
    <property type="entry name" value="DUF5128"/>
    <property type="match status" value="1"/>
</dbReference>
<evidence type="ECO:0000313" key="5">
    <source>
        <dbReference type="EMBL" id="EEN62993.1"/>
    </source>
</evidence>
<accession>C3Y8T7</accession>
<dbReference type="PANTHER" id="PTHR24104:SF50">
    <property type="entry name" value="SMP-30_GLUCONOLACTONASE_LRE-LIKE REGION DOMAIN-CONTAINING PROTEIN"/>
    <property type="match status" value="1"/>
</dbReference>
<dbReference type="PANTHER" id="PTHR24104">
    <property type="entry name" value="E3 UBIQUITIN-PROTEIN LIGASE NHLRC1-RELATED"/>
    <property type="match status" value="1"/>
</dbReference>
<feature type="transmembrane region" description="Helical" evidence="4">
    <location>
        <begin position="145"/>
        <end position="166"/>
    </location>
</feature>
<evidence type="ECO:0000256" key="2">
    <source>
        <dbReference type="PROSITE-ProRule" id="PRU00504"/>
    </source>
</evidence>
<gene>
    <name evidence="5" type="ORF">BRAFLDRAFT_64967</name>
</gene>
<dbReference type="InterPro" id="IPR011042">
    <property type="entry name" value="6-blade_b-propeller_TolB-like"/>
</dbReference>
<organism>
    <name type="scientific">Branchiostoma floridae</name>
    <name type="common">Florida lancelet</name>
    <name type="synonym">Amphioxus</name>
    <dbReference type="NCBI Taxonomy" id="7739"/>
    <lineage>
        <taxon>Eukaryota</taxon>
        <taxon>Metazoa</taxon>
        <taxon>Chordata</taxon>
        <taxon>Cephalochordata</taxon>
        <taxon>Leptocardii</taxon>
        <taxon>Amphioxiformes</taxon>
        <taxon>Branchiostomatidae</taxon>
        <taxon>Branchiostoma</taxon>
    </lineage>
</organism>
<dbReference type="EMBL" id="GG666492">
    <property type="protein sequence ID" value="EEN62993.1"/>
    <property type="molecule type" value="Genomic_DNA"/>
</dbReference>
<feature type="compositionally biased region" description="Acidic residues" evidence="3">
    <location>
        <begin position="1"/>
        <end position="22"/>
    </location>
</feature>
<feature type="compositionally biased region" description="Polar residues" evidence="3">
    <location>
        <begin position="109"/>
        <end position="127"/>
    </location>
</feature>
<dbReference type="CDD" id="cd05819">
    <property type="entry name" value="NHL"/>
    <property type="match status" value="1"/>
</dbReference>
<feature type="repeat" description="NHL" evidence="2">
    <location>
        <begin position="383"/>
        <end position="426"/>
    </location>
</feature>
<dbReference type="Gene3D" id="2.120.10.30">
    <property type="entry name" value="TolB, C-terminal domain"/>
    <property type="match status" value="1"/>
</dbReference>
<evidence type="ECO:0000256" key="1">
    <source>
        <dbReference type="ARBA" id="ARBA00022737"/>
    </source>
</evidence>
<dbReference type="PROSITE" id="PS51125">
    <property type="entry name" value="NHL"/>
    <property type="match status" value="1"/>
</dbReference>
<feature type="region of interest" description="Disordered" evidence="3">
    <location>
        <begin position="94"/>
        <end position="127"/>
    </location>
</feature>
<feature type="compositionally biased region" description="Basic and acidic residues" evidence="3">
    <location>
        <begin position="63"/>
        <end position="73"/>
    </location>
</feature>
<sequence>MSEVESTGDGDSLNDSDGDGTDSPEGSTHVDEHGEHLNESDPIADHLEEEDPQDITSTLPVSECHDAPLKREEGTDDDYIEPYLTAYHFVVTSHDSQEQDQASVDGDKTTNQNNNSLSQPTPKCQDVPSTVTKTLVCLLKYYKDVAIFIFVTTLVIVGLLLITGILPPEEGITSYTDSNSYHGHLMSENMTGVAGTKDTPTMVTRILDFDERPSTVAMSANGKIAVAFSDPSIYIYDREGIFLLRFGTTTMTWAFPPHDVSFCNCTGDEGVLVVGGNNILHRDRVALYSVTGRLITSFAIPSTPAHHRLAFSKNHSLVYVTETVGNHREVKVYGLDGTLVRRFGREQMLTSLAAIAVDNEDYILVTDSYSAKIYVYDNNGKFMFSFAGKGIGNGKLGFPVDICTDSSRHIIVADLGNKRVEMFSSRGKFIRTIATDVDPLRMAVGPAGQLILVEAAKKKVTILIEY</sequence>
<evidence type="ECO:0000256" key="3">
    <source>
        <dbReference type="SAM" id="MobiDB-lite"/>
    </source>
</evidence>
<feature type="compositionally biased region" description="Basic and acidic residues" evidence="3">
    <location>
        <begin position="28"/>
        <end position="46"/>
    </location>
</feature>
<dbReference type="InterPro" id="IPR050952">
    <property type="entry name" value="TRIM-NHL_E3_ligases"/>
</dbReference>
<reference evidence="5" key="1">
    <citation type="journal article" date="2008" name="Nature">
        <title>The amphioxus genome and the evolution of the chordate karyotype.</title>
        <authorList>
            <consortium name="US DOE Joint Genome Institute (JGI-PGF)"/>
            <person name="Putnam N.H."/>
            <person name="Butts T."/>
            <person name="Ferrier D.E.K."/>
            <person name="Furlong R.F."/>
            <person name="Hellsten U."/>
            <person name="Kawashima T."/>
            <person name="Robinson-Rechavi M."/>
            <person name="Shoguchi E."/>
            <person name="Terry A."/>
            <person name="Yu J.-K."/>
            <person name="Benito-Gutierrez E.L."/>
            <person name="Dubchak I."/>
            <person name="Garcia-Fernandez J."/>
            <person name="Gibson-Brown J.J."/>
            <person name="Grigoriev I.V."/>
            <person name="Horton A.C."/>
            <person name="de Jong P.J."/>
            <person name="Jurka J."/>
            <person name="Kapitonov V.V."/>
            <person name="Kohara Y."/>
            <person name="Kuroki Y."/>
            <person name="Lindquist E."/>
            <person name="Lucas S."/>
            <person name="Osoegawa K."/>
            <person name="Pennacchio L.A."/>
            <person name="Salamov A.A."/>
            <person name="Satou Y."/>
            <person name="Sauka-Spengler T."/>
            <person name="Schmutz J."/>
            <person name="Shin-I T."/>
            <person name="Toyoda A."/>
            <person name="Bronner-Fraser M."/>
            <person name="Fujiyama A."/>
            <person name="Holland L.Z."/>
            <person name="Holland P.W.H."/>
            <person name="Satoh N."/>
            <person name="Rokhsar D.S."/>
        </authorList>
    </citation>
    <scope>NUCLEOTIDE SEQUENCE [LARGE SCALE GENOMIC DNA]</scope>
    <source>
        <strain evidence="5">S238N-H82</strain>
        <tissue evidence="5">Testes</tissue>
    </source>
</reference>
<evidence type="ECO:0000256" key="4">
    <source>
        <dbReference type="SAM" id="Phobius"/>
    </source>
</evidence>
<keyword evidence="1" id="KW-0677">Repeat</keyword>
<keyword evidence="4" id="KW-0472">Membrane</keyword>
<proteinExistence type="predicted"/>
<dbReference type="InParanoid" id="C3Y8T7"/>
<keyword evidence="4" id="KW-1133">Transmembrane helix</keyword>
<dbReference type="SUPFAM" id="SSF101898">
    <property type="entry name" value="NHL repeat"/>
    <property type="match status" value="1"/>
</dbReference>